<dbReference type="HOGENOM" id="CLU_3025508_0_0_9"/>
<dbReference type="AlphaFoldDB" id="N1ZVY2"/>
<evidence type="ECO:0000313" key="2">
    <source>
        <dbReference type="Proteomes" id="UP000012589"/>
    </source>
</evidence>
<dbReference type="PATRIC" id="fig|1235802.3.peg.5024"/>
<name>N1ZVY2_9FIRM</name>
<accession>N1ZVY2</accession>
<comment type="caution">
    <text evidence="1">The sequence shown here is derived from an EMBL/GenBank/DDBJ whole genome shotgun (WGS) entry which is preliminary data.</text>
</comment>
<reference evidence="1 2" key="1">
    <citation type="journal article" date="2014" name="Genome Announc.">
        <title>Draft genome sequences of the altered schaedler flora, a defined bacterial community from gnotobiotic mice.</title>
        <authorList>
            <person name="Wannemuehler M.J."/>
            <person name="Overstreet A.M."/>
            <person name="Ward D.V."/>
            <person name="Phillips G.J."/>
        </authorList>
    </citation>
    <scope>NUCLEOTIDE SEQUENCE [LARGE SCALE GENOMIC DNA]</scope>
    <source>
        <strain evidence="1 2">ASF492</strain>
    </source>
</reference>
<gene>
    <name evidence="1" type="ORF">C823_04770</name>
</gene>
<proteinExistence type="predicted"/>
<keyword evidence="2" id="KW-1185">Reference proteome</keyword>
<organism evidence="1 2">
    <name type="scientific">Eubacterium plexicaudatum ASF492</name>
    <dbReference type="NCBI Taxonomy" id="1235802"/>
    <lineage>
        <taxon>Bacteria</taxon>
        <taxon>Bacillati</taxon>
        <taxon>Bacillota</taxon>
        <taxon>Clostridia</taxon>
        <taxon>Eubacteriales</taxon>
        <taxon>Eubacteriaceae</taxon>
        <taxon>Eubacterium</taxon>
    </lineage>
</organism>
<dbReference type="STRING" id="1235802.C823_04770"/>
<sequence length="55" mass="6565">MFNKNGKRVIQVAIKHIIELPENISDDEIEKFLEEKYKGKEYQWCDGDQDVFGEF</sequence>
<evidence type="ECO:0000313" key="1">
    <source>
        <dbReference type="EMBL" id="EMZ21197.1"/>
    </source>
</evidence>
<dbReference type="EMBL" id="AQFT01000136">
    <property type="protein sequence ID" value="EMZ21197.1"/>
    <property type="molecule type" value="Genomic_DNA"/>
</dbReference>
<dbReference type="Proteomes" id="UP000012589">
    <property type="component" value="Unassembled WGS sequence"/>
</dbReference>
<protein>
    <submittedName>
        <fullName evidence="1">Uncharacterized protein</fullName>
    </submittedName>
</protein>